<evidence type="ECO:0000313" key="11">
    <source>
        <dbReference type="EMBL" id="GMR32293.1"/>
    </source>
</evidence>
<dbReference type="PRINTS" id="PR00723">
    <property type="entry name" value="SUBTILISIN"/>
</dbReference>
<evidence type="ECO:0000256" key="1">
    <source>
        <dbReference type="ARBA" id="ARBA00011073"/>
    </source>
</evidence>
<evidence type="ECO:0000256" key="3">
    <source>
        <dbReference type="ARBA" id="ARBA00022801"/>
    </source>
</evidence>
<dbReference type="InterPro" id="IPR057060">
    <property type="entry name" value="MBTPS1_3rd"/>
</dbReference>
<evidence type="ECO:0000259" key="9">
    <source>
        <dbReference type="Pfam" id="PF23090"/>
    </source>
</evidence>
<feature type="active site" description="Charge relay system" evidence="5">
    <location>
        <position position="168"/>
    </location>
</feature>
<keyword evidence="3 5" id="KW-0378">Hydrolase</keyword>
<evidence type="ECO:0000256" key="2">
    <source>
        <dbReference type="ARBA" id="ARBA00022670"/>
    </source>
</evidence>
<feature type="signal peptide" evidence="7">
    <location>
        <begin position="1"/>
        <end position="16"/>
    </location>
</feature>
<dbReference type="Gene3D" id="3.40.50.200">
    <property type="entry name" value="Peptidase S8/S53 domain"/>
    <property type="match status" value="1"/>
</dbReference>
<keyword evidence="7" id="KW-0732">Signal</keyword>
<evidence type="ECO:0000259" key="8">
    <source>
        <dbReference type="Pfam" id="PF00082"/>
    </source>
</evidence>
<reference evidence="12" key="1">
    <citation type="submission" date="2022-10" db="EMBL/GenBank/DDBJ databases">
        <title>Genome assembly of Pristionchus species.</title>
        <authorList>
            <person name="Yoshida K."/>
            <person name="Sommer R.J."/>
        </authorList>
    </citation>
    <scope>NUCLEOTIDE SEQUENCE [LARGE SCALE GENOMIC DNA]</scope>
    <source>
        <strain evidence="12">RS5460</strain>
    </source>
</reference>
<evidence type="ECO:0000256" key="5">
    <source>
        <dbReference type="PROSITE-ProRule" id="PRU01240"/>
    </source>
</evidence>
<keyword evidence="6" id="KW-1133">Transmembrane helix</keyword>
<gene>
    <name evidence="11" type="ORF">PMAYCL1PPCAC_02488</name>
</gene>
<dbReference type="Pfam" id="PF23094">
    <property type="entry name" value="MBTPS1_3rd"/>
    <property type="match status" value="1"/>
</dbReference>
<dbReference type="Proteomes" id="UP001328107">
    <property type="component" value="Unassembled WGS sequence"/>
</dbReference>
<keyword evidence="12" id="KW-1185">Reference proteome</keyword>
<evidence type="ECO:0000256" key="6">
    <source>
        <dbReference type="SAM" id="Phobius"/>
    </source>
</evidence>
<evidence type="ECO:0000256" key="7">
    <source>
        <dbReference type="SAM" id="SignalP"/>
    </source>
</evidence>
<evidence type="ECO:0000256" key="4">
    <source>
        <dbReference type="ARBA" id="ARBA00022825"/>
    </source>
</evidence>
<feature type="active site" description="Charge relay system" evidence="5">
    <location>
        <position position="137"/>
    </location>
</feature>
<name>A0AAN4Z5G3_9BILA</name>
<feature type="transmembrane region" description="Helical" evidence="6">
    <location>
        <begin position="918"/>
        <end position="939"/>
    </location>
</feature>
<comment type="similarity">
    <text evidence="1 5">Belongs to the peptidase S8 family.</text>
</comment>
<dbReference type="PANTHER" id="PTHR43806:SF7">
    <property type="entry name" value="MEMBRANE-BOUND TRANSCRIPTION FACTOR SITE-1 PROTEASE"/>
    <property type="match status" value="1"/>
</dbReference>
<keyword evidence="2 5" id="KW-0645">Protease</keyword>
<keyword evidence="6" id="KW-0812">Transmembrane</keyword>
<dbReference type="InterPro" id="IPR015500">
    <property type="entry name" value="Peptidase_S8_subtilisin-rel"/>
</dbReference>
<keyword evidence="6" id="KW-0472">Membrane</keyword>
<dbReference type="InterPro" id="IPR022398">
    <property type="entry name" value="Peptidase_S8_His-AS"/>
</dbReference>
<dbReference type="SUPFAM" id="SSF52743">
    <property type="entry name" value="Subtilisin-like"/>
    <property type="match status" value="1"/>
</dbReference>
<dbReference type="InterPro" id="IPR036852">
    <property type="entry name" value="Peptidase_S8/S53_dom_sf"/>
</dbReference>
<feature type="domain" description="MBTPS1 fourth" evidence="9">
    <location>
        <begin position="534"/>
        <end position="793"/>
    </location>
</feature>
<keyword evidence="4 5" id="KW-0720">Serine protease</keyword>
<feature type="domain" description="Peptidase S8/S53" evidence="8">
    <location>
        <begin position="128"/>
        <end position="386"/>
    </location>
</feature>
<dbReference type="PROSITE" id="PS51892">
    <property type="entry name" value="SUBTILASE"/>
    <property type="match status" value="1"/>
</dbReference>
<dbReference type="Pfam" id="PF00082">
    <property type="entry name" value="Peptidase_S8"/>
    <property type="match status" value="1"/>
</dbReference>
<evidence type="ECO:0000259" key="10">
    <source>
        <dbReference type="Pfam" id="PF23094"/>
    </source>
</evidence>
<dbReference type="InterPro" id="IPR050131">
    <property type="entry name" value="Peptidase_S8_subtilisin-like"/>
</dbReference>
<accession>A0AAN4Z5G3</accession>
<feature type="chain" id="PRO_5042980779" description="Membrane-bound transcription factor site-1 protease" evidence="7">
    <location>
        <begin position="17"/>
        <end position="955"/>
    </location>
</feature>
<feature type="active site" description="Charge relay system" evidence="5">
    <location>
        <position position="334"/>
    </location>
</feature>
<sequence>MISLIWLVVHFTLTSACTNQSSEILVTYYGYYNDGYRLNILRESVEDSFSLAPRPIPLSDFDVIEVALCDYSRISANLQTSDLIKHVQSHRRLKFTSTKRRKTRPTTDSIKVTQLMKAQELWDMGLKGQGVRVGVFDTGLGETHPHFKTIVERTDWTNEKTPNDGLGHGTFVAGLISGTSEECPGFAPAASIYIYKVFTKKQVSYTSWFLDAFNHAIMRGINIINLSIGGPDFTDRPFMDKVWELSANGIILISAIGNDGPSFGTLNNPADQMDVIGVGGVNAEGRMARFSSRGMTIWELPDGYGRAKPDVVSYGASVLGSALDGGCRVLSGTSVASPVVSGAVALMLSGIEDRTLWNAGVVKQALIEGAMRISDSAASIFEQGAGSVDLLRSFKFMRKYKPQVTLFPSHLDSLDCPYLWPFCADPLYAGALPKIINVTIVSGLSVSSRIEEPPVWEPFSTESANVLRISISYSPQIWPWTGFMALFLSVNSEHSSYTGNVSGRIRLTVVSDHFGEKRRATIAFPMRLRVIPTPARSQRILWDQFRNLRYPPGYIPRDDLREKQNPLDWNGDHPHTNFRLFFQHLRADGFFLEILGEPLSCVDLSQYSVYLVVDPEEEYFPHEINLLENAVNKNGLNMIIFADWYNTRVMEKIKFFDENSKEWWTPETGGSNIPALNDLLSRWGLELADTIIEGNATIGDLHSSIKSGTVISRAPAGTHVSYATVNDITEEIIAGDSTLHKPLNAPVFALLRNNATGSGFVSIFSDSSCLESKSASFESCIPLVDILIDAAAYGVPHSFCDLLVTIPSPLIPLSPPPLRSDLSKHFTVISSVVENYDHNKVTYRSLPSCRTMTAAASFVVENISYPGDVSDRTHEAFARVVFSPRVSSINSQFKMGSIIPNGGILLDSSFNSTPQPGLIYPFISILAFFILFVLLAKLCRWRILSKARILATRIL</sequence>
<dbReference type="GO" id="GO:0004252">
    <property type="term" value="F:serine-type endopeptidase activity"/>
    <property type="evidence" value="ECO:0007669"/>
    <property type="project" value="UniProtKB-UniRule"/>
</dbReference>
<evidence type="ECO:0000313" key="12">
    <source>
        <dbReference type="Proteomes" id="UP001328107"/>
    </source>
</evidence>
<dbReference type="Pfam" id="PF23090">
    <property type="entry name" value="MBTPS1_4th"/>
    <property type="match status" value="1"/>
</dbReference>
<dbReference type="InterPro" id="IPR057032">
    <property type="entry name" value="MBTPS1_4th"/>
</dbReference>
<dbReference type="PANTHER" id="PTHR43806">
    <property type="entry name" value="PEPTIDASE S8"/>
    <property type="match status" value="1"/>
</dbReference>
<dbReference type="InterPro" id="IPR023828">
    <property type="entry name" value="Peptidase_S8_Ser-AS"/>
</dbReference>
<dbReference type="EMBL" id="BTRK01000001">
    <property type="protein sequence ID" value="GMR32293.1"/>
    <property type="molecule type" value="Genomic_DNA"/>
</dbReference>
<dbReference type="AlphaFoldDB" id="A0AAN4Z5G3"/>
<feature type="domain" description="MBTPS1 third" evidence="10">
    <location>
        <begin position="407"/>
        <end position="533"/>
    </location>
</feature>
<comment type="caution">
    <text evidence="11">The sequence shown here is derived from an EMBL/GenBank/DDBJ whole genome shotgun (WGS) entry which is preliminary data.</text>
</comment>
<dbReference type="InterPro" id="IPR000209">
    <property type="entry name" value="Peptidase_S8/S53_dom"/>
</dbReference>
<organism evidence="11 12">
    <name type="scientific">Pristionchus mayeri</name>
    <dbReference type="NCBI Taxonomy" id="1317129"/>
    <lineage>
        <taxon>Eukaryota</taxon>
        <taxon>Metazoa</taxon>
        <taxon>Ecdysozoa</taxon>
        <taxon>Nematoda</taxon>
        <taxon>Chromadorea</taxon>
        <taxon>Rhabditida</taxon>
        <taxon>Rhabditina</taxon>
        <taxon>Diplogasteromorpha</taxon>
        <taxon>Diplogasteroidea</taxon>
        <taxon>Neodiplogasteridae</taxon>
        <taxon>Pristionchus</taxon>
    </lineage>
</organism>
<protein>
    <recommendedName>
        <fullName evidence="13">Membrane-bound transcription factor site-1 protease</fullName>
    </recommendedName>
</protein>
<dbReference type="GO" id="GO:0006508">
    <property type="term" value="P:proteolysis"/>
    <property type="evidence" value="ECO:0007669"/>
    <property type="project" value="UniProtKB-KW"/>
</dbReference>
<dbReference type="FunFam" id="3.40.50.200:FF:000070">
    <property type="entry name" value="Gob-1"/>
    <property type="match status" value="1"/>
</dbReference>
<proteinExistence type="inferred from homology"/>
<dbReference type="PROSITE" id="PS00138">
    <property type="entry name" value="SUBTILASE_SER"/>
    <property type="match status" value="1"/>
</dbReference>
<evidence type="ECO:0008006" key="13">
    <source>
        <dbReference type="Google" id="ProtNLM"/>
    </source>
</evidence>
<dbReference type="GO" id="GO:0005794">
    <property type="term" value="C:Golgi apparatus"/>
    <property type="evidence" value="ECO:0007669"/>
    <property type="project" value="TreeGrafter"/>
</dbReference>
<dbReference type="PROSITE" id="PS00137">
    <property type="entry name" value="SUBTILASE_HIS"/>
    <property type="match status" value="1"/>
</dbReference>